<accession>A0A0V1LXD2</accession>
<reference evidence="1 2" key="1">
    <citation type="submission" date="2015-01" db="EMBL/GenBank/DDBJ databases">
        <title>Evolution of Trichinella species and genotypes.</title>
        <authorList>
            <person name="Korhonen P.K."/>
            <person name="Edoardo P."/>
            <person name="Giuseppe L.R."/>
            <person name="Gasser R.B."/>
        </authorList>
    </citation>
    <scope>NUCLEOTIDE SEQUENCE [LARGE SCALE GENOMIC DNA]</scope>
    <source>
        <strain evidence="1">ISS1980</strain>
    </source>
</reference>
<organism evidence="1 2">
    <name type="scientific">Trichinella papuae</name>
    <dbReference type="NCBI Taxonomy" id="268474"/>
    <lineage>
        <taxon>Eukaryota</taxon>
        <taxon>Metazoa</taxon>
        <taxon>Ecdysozoa</taxon>
        <taxon>Nematoda</taxon>
        <taxon>Enoplea</taxon>
        <taxon>Dorylaimia</taxon>
        <taxon>Trichinellida</taxon>
        <taxon>Trichinellidae</taxon>
        <taxon>Trichinella</taxon>
    </lineage>
</organism>
<dbReference type="Proteomes" id="UP000054843">
    <property type="component" value="Unassembled WGS sequence"/>
</dbReference>
<name>A0A0V1LXD2_9BILA</name>
<keyword evidence="2" id="KW-1185">Reference proteome</keyword>
<comment type="caution">
    <text evidence="1">The sequence shown here is derived from an EMBL/GenBank/DDBJ whole genome shotgun (WGS) entry which is preliminary data.</text>
</comment>
<proteinExistence type="predicted"/>
<sequence length="30" mass="3748">MNRQQQGKSSLFLYYCRLIVYWLRKRNSPV</sequence>
<dbReference type="EMBL" id="JYDO01001515">
    <property type="protein sequence ID" value="KRZ64060.1"/>
    <property type="molecule type" value="Genomic_DNA"/>
</dbReference>
<dbReference type="AlphaFoldDB" id="A0A0V1LXD2"/>
<evidence type="ECO:0000313" key="2">
    <source>
        <dbReference type="Proteomes" id="UP000054843"/>
    </source>
</evidence>
<evidence type="ECO:0000313" key="1">
    <source>
        <dbReference type="EMBL" id="KRZ64060.1"/>
    </source>
</evidence>
<protein>
    <submittedName>
        <fullName evidence="1">Uncharacterized protein</fullName>
    </submittedName>
</protein>
<gene>
    <name evidence="1" type="ORF">T10_5896</name>
</gene>